<accession>A0A415SFN1</accession>
<dbReference type="PANTHER" id="PTHR33393:SF12">
    <property type="entry name" value="CAPSULE BIOSYNTHESIS PROTEIN CAPA"/>
    <property type="match status" value="1"/>
</dbReference>
<evidence type="ECO:0000313" key="3">
    <source>
        <dbReference type="EMBL" id="MBV3490678.1"/>
    </source>
</evidence>
<dbReference type="SMART" id="SM00854">
    <property type="entry name" value="PGA_cap"/>
    <property type="match status" value="1"/>
</dbReference>
<dbReference type="SUPFAM" id="SSF56300">
    <property type="entry name" value="Metallo-dependent phosphatases"/>
    <property type="match status" value="1"/>
</dbReference>
<dbReference type="Proteomes" id="UP000758576">
    <property type="component" value="Unassembled WGS sequence"/>
</dbReference>
<gene>
    <name evidence="3" type="ORF">KSX14_19060</name>
</gene>
<dbReference type="AlphaFoldDB" id="A0A415SFN1"/>
<reference evidence="3" key="1">
    <citation type="submission" date="2021-06" db="EMBL/GenBank/DDBJ databases">
        <title>Collection of gut derived symbiotic bacterial strains cultured from healthy donors.</title>
        <authorList>
            <person name="Lin H."/>
            <person name="Littmann E."/>
            <person name="Pamer E.G."/>
        </authorList>
    </citation>
    <scope>NUCLEOTIDE SEQUENCE</scope>
    <source>
        <strain evidence="3">MSK.19.85</strain>
    </source>
</reference>
<protein>
    <submittedName>
        <fullName evidence="3">CapA family protein</fullName>
    </submittedName>
</protein>
<dbReference type="CDD" id="cd07381">
    <property type="entry name" value="MPP_CapA"/>
    <property type="match status" value="1"/>
</dbReference>
<dbReference type="RefSeq" id="WP_110506350.1">
    <property type="nucleotide sequence ID" value="NZ_JACBPS010000061.1"/>
</dbReference>
<dbReference type="InterPro" id="IPR019079">
    <property type="entry name" value="Capsule_synth_CapA"/>
</dbReference>
<evidence type="ECO:0000259" key="2">
    <source>
        <dbReference type="SMART" id="SM00854"/>
    </source>
</evidence>
<dbReference type="Pfam" id="PF09587">
    <property type="entry name" value="PGA_cap"/>
    <property type="match status" value="1"/>
</dbReference>
<dbReference type="InterPro" id="IPR029052">
    <property type="entry name" value="Metallo-depent_PP-like"/>
</dbReference>
<name>A0A415SFN1_PHOVU</name>
<comment type="caution">
    <text evidence="3">The sequence shown here is derived from an EMBL/GenBank/DDBJ whole genome shotgun (WGS) entry which is preliminary data.</text>
</comment>
<dbReference type="InterPro" id="IPR052169">
    <property type="entry name" value="CW_Biosynth-Accessory"/>
</dbReference>
<dbReference type="EMBL" id="JAHOGA010000073">
    <property type="protein sequence ID" value="MBV3490678.1"/>
    <property type="molecule type" value="Genomic_DNA"/>
</dbReference>
<evidence type="ECO:0000256" key="1">
    <source>
        <dbReference type="ARBA" id="ARBA00005662"/>
    </source>
</evidence>
<evidence type="ECO:0000313" key="4">
    <source>
        <dbReference type="Proteomes" id="UP000758576"/>
    </source>
</evidence>
<dbReference type="Gene3D" id="3.60.21.10">
    <property type="match status" value="1"/>
</dbReference>
<proteinExistence type="inferred from homology"/>
<comment type="similarity">
    <text evidence="1">Belongs to the CapA family.</text>
</comment>
<dbReference type="PANTHER" id="PTHR33393">
    <property type="entry name" value="POLYGLUTAMINE SYNTHESIS ACCESSORY PROTEIN RV0574C-RELATED"/>
    <property type="match status" value="1"/>
</dbReference>
<feature type="domain" description="Capsule synthesis protein CapA" evidence="2">
    <location>
        <begin position="3"/>
        <end position="283"/>
    </location>
</feature>
<organism evidence="3 4">
    <name type="scientific">Phocaeicola vulgatus</name>
    <name type="common">Bacteroides vulgatus</name>
    <dbReference type="NCBI Taxonomy" id="821"/>
    <lineage>
        <taxon>Bacteria</taxon>
        <taxon>Pseudomonadati</taxon>
        <taxon>Bacteroidota</taxon>
        <taxon>Bacteroidia</taxon>
        <taxon>Bacteroidales</taxon>
        <taxon>Bacteroidaceae</taxon>
        <taxon>Phocaeicola</taxon>
    </lineage>
</organism>
<sequence length="385" mass="44540">MTKITFTGDIIIAPEQLQAITKNADGNFSTIFEPIASLLKESDFVVGNLETPLGGKNLGYTNHKWSFNTPDELADALREIGFNMLTTANNHCLDRDKEGLVRTIHCLDRYGLDHIGTYATKEERDMVYIKRFGNLKIAFLSYTYGTNAAFNKHYLEKEQYYVNMFQPQEVLSKQDRIHRFINVLFRIFHGITLYTFHSISYKKKVLQDIVRSKEKGADFIFMCMHAGGQYNLLPDRYTCNLMRFLLNTPLDMVIGHHPHCIQHIVKKKNKVGIFSLGDFCPYPKCASAELASPDVFPEYSIVFHVYLDENKVATNSFLQKKTFTIVKSIIGKDKIARVYPLYRLIELEKDSKKKQELINDNNTIVSRFLNCKTISYRIMKEYNIQ</sequence>